<name>A0ABT7FG30_9RHOB</name>
<evidence type="ECO:0000313" key="2">
    <source>
        <dbReference type="EMBL" id="MDK3074104.1"/>
    </source>
</evidence>
<dbReference type="NCBIfam" id="TIGR01539">
    <property type="entry name" value="portal_lambda"/>
    <property type="match status" value="1"/>
</dbReference>
<evidence type="ECO:0000256" key="1">
    <source>
        <dbReference type="SAM" id="MobiDB-lite"/>
    </source>
</evidence>
<comment type="caution">
    <text evidence="2">The sequence shown here is derived from an EMBL/GenBank/DDBJ whole genome shotgun (WGS) entry which is preliminary data.</text>
</comment>
<accession>A0ABT7FG30</accession>
<organism evidence="2 3">
    <name type="scientific">Sedimentitalea xiamensis</name>
    <dbReference type="NCBI Taxonomy" id="3050037"/>
    <lineage>
        <taxon>Bacteria</taxon>
        <taxon>Pseudomonadati</taxon>
        <taxon>Pseudomonadota</taxon>
        <taxon>Alphaproteobacteria</taxon>
        <taxon>Rhodobacterales</taxon>
        <taxon>Paracoccaceae</taxon>
        <taxon>Sedimentitalea</taxon>
    </lineage>
</organism>
<reference evidence="2 3" key="1">
    <citation type="submission" date="2023-05" db="EMBL/GenBank/DDBJ databases">
        <title>Sedimentitalea sp. nov. JM2-8.</title>
        <authorList>
            <person name="Huang J."/>
        </authorList>
    </citation>
    <scope>NUCLEOTIDE SEQUENCE [LARGE SCALE GENOMIC DNA]</scope>
    <source>
        <strain evidence="2 3">JM2-8</strain>
    </source>
</reference>
<dbReference type="RefSeq" id="WP_284486038.1">
    <property type="nucleotide sequence ID" value="NZ_JASNJE010000015.1"/>
</dbReference>
<gene>
    <name evidence="2" type="ORF">QO034_13360</name>
</gene>
<proteinExistence type="predicted"/>
<feature type="region of interest" description="Disordered" evidence="1">
    <location>
        <begin position="449"/>
        <end position="469"/>
    </location>
</feature>
<dbReference type="EMBL" id="JASNJE010000015">
    <property type="protein sequence ID" value="MDK3074104.1"/>
    <property type="molecule type" value="Genomic_DNA"/>
</dbReference>
<protein>
    <submittedName>
        <fullName evidence="2">Phage portal protein</fullName>
    </submittedName>
</protein>
<dbReference type="InterPro" id="IPR006429">
    <property type="entry name" value="Phage_lambda_portal"/>
</dbReference>
<keyword evidence="3" id="KW-1185">Reference proteome</keyword>
<evidence type="ECO:0000313" key="3">
    <source>
        <dbReference type="Proteomes" id="UP001227126"/>
    </source>
</evidence>
<dbReference type="Pfam" id="PF05136">
    <property type="entry name" value="Phage_portal_2"/>
    <property type="match status" value="1"/>
</dbReference>
<feature type="compositionally biased region" description="Polar residues" evidence="1">
    <location>
        <begin position="452"/>
        <end position="469"/>
    </location>
</feature>
<sequence length="469" mass="52406">MAGEKRGYSAAQTVARYGDFIRSSGSADYELSVGLAEVRRKARFLARNSGTVRRYIQLMQDNIVGERGFTLQSGNTRVEQAWSDWCERPTVDGVMHMVDFERQMIATWCRDGEFLFEIVQNSKYRDMVALNPLEPDMLDETLNTTDKITGNQIKMGVEIDALGVPVAYHLLTEHPGDMLPGHTQQKNRHRRVLASNIVHVYERLRPGQTRGEPPAAAMVNAVKMLDGYREAETMNRRIAAAMMGFFSRDMPKADGIAALADGTETGGDDEQLFTMNVEPGTLKQLPDGMRFDKFDPGGSQTDYHSFEAQVKKDIAMSAGISTFALGMETAGVSYSTGRSVIQEDRDFYKGKQGFFIRMAMKPIFRRWARMHALSGGSSIAPTRLATTVKDAKFRGRGWTWIDPAKDISANAEALETYQTSYTQIAADRGMDVRDLFAEIQRDNELMSEFGLQRTSQNSDDGGQNDIQQG</sequence>
<dbReference type="Proteomes" id="UP001227126">
    <property type="component" value="Unassembled WGS sequence"/>
</dbReference>